<proteinExistence type="predicted"/>
<name>A0A4R6P1P1_NOCIG</name>
<dbReference type="AlphaFoldDB" id="A0A4R6P1P1"/>
<reference evidence="1 2" key="1">
    <citation type="submission" date="2019-03" db="EMBL/GenBank/DDBJ databases">
        <title>Genomic Encyclopedia of Type Strains, Phase IV (KMG-IV): sequencing the most valuable type-strain genomes for metagenomic binning, comparative biology and taxonomic classification.</title>
        <authorList>
            <person name="Goeker M."/>
        </authorList>
    </citation>
    <scope>NUCLEOTIDE SEQUENCE [LARGE SCALE GENOMIC DNA]</scope>
    <source>
        <strain evidence="1 2">DSM 44496</strain>
    </source>
</reference>
<dbReference type="EMBL" id="SNXK01000008">
    <property type="protein sequence ID" value="TDP31417.1"/>
    <property type="molecule type" value="Genomic_DNA"/>
</dbReference>
<organism evidence="1 2">
    <name type="scientific">Nocardia ignorata</name>
    <dbReference type="NCBI Taxonomy" id="145285"/>
    <lineage>
        <taxon>Bacteria</taxon>
        <taxon>Bacillati</taxon>
        <taxon>Actinomycetota</taxon>
        <taxon>Actinomycetes</taxon>
        <taxon>Mycobacteriales</taxon>
        <taxon>Nocardiaceae</taxon>
        <taxon>Nocardia</taxon>
    </lineage>
</organism>
<accession>A0A4R6P1P1</accession>
<sequence length="102" mass="11300">MDGLLVDAVRGVGSVRIDAATLRCGGALPEWLSAVSVDSRPYRRQLADISVTASEAAIVLLVSRLFCDNIDFGKAFAEQVPWLAARRGRWTLFCSGCWERWR</sequence>
<protein>
    <submittedName>
        <fullName evidence="1">Uncharacterized protein</fullName>
    </submittedName>
</protein>
<comment type="caution">
    <text evidence="1">The sequence shown here is derived from an EMBL/GenBank/DDBJ whole genome shotgun (WGS) entry which is preliminary data.</text>
</comment>
<evidence type="ECO:0000313" key="2">
    <source>
        <dbReference type="Proteomes" id="UP000295087"/>
    </source>
</evidence>
<keyword evidence="2" id="KW-1185">Reference proteome</keyword>
<dbReference type="Proteomes" id="UP000295087">
    <property type="component" value="Unassembled WGS sequence"/>
</dbReference>
<gene>
    <name evidence="1" type="ORF">DFR75_10822</name>
</gene>
<evidence type="ECO:0000313" key="1">
    <source>
        <dbReference type="EMBL" id="TDP31417.1"/>
    </source>
</evidence>